<dbReference type="VEuPathDB" id="FungiDB:ATCC64974_105860"/>
<dbReference type="Gene3D" id="1.20.120.1080">
    <property type="match status" value="1"/>
</dbReference>
<feature type="domain" description="Helicase C-terminal" evidence="9">
    <location>
        <begin position="238"/>
        <end position="409"/>
    </location>
</feature>
<dbReference type="SMART" id="SM00487">
    <property type="entry name" value="DEXDc"/>
    <property type="match status" value="1"/>
</dbReference>
<feature type="domain" description="Helicase ATP-binding" evidence="8">
    <location>
        <begin position="32"/>
        <end position="196"/>
    </location>
</feature>
<dbReference type="GO" id="GO:0005737">
    <property type="term" value="C:cytoplasm"/>
    <property type="evidence" value="ECO:0007669"/>
    <property type="project" value="UniProtKB-ARBA"/>
</dbReference>
<evidence type="ECO:0000256" key="2">
    <source>
        <dbReference type="ARBA" id="ARBA00022664"/>
    </source>
</evidence>
<dbReference type="VEuPathDB" id="FungiDB:ASPNIDRAFT2_1129063"/>
<dbReference type="InterPro" id="IPR011545">
    <property type="entry name" value="DEAD/DEAH_box_helicase_dom"/>
</dbReference>
<evidence type="ECO:0000256" key="6">
    <source>
        <dbReference type="ARBA" id="ARBA00023187"/>
    </source>
</evidence>
<comment type="caution">
    <text evidence="11">The sequence shown here is derived from an EMBL/GenBank/DDBJ whole genome shotgun (WGS) entry which is preliminary data.</text>
</comment>
<dbReference type="PROSITE" id="PS51532">
    <property type="entry name" value="PITH"/>
    <property type="match status" value="1"/>
</dbReference>
<name>A0A505HW42_ASPNG</name>
<evidence type="ECO:0000256" key="7">
    <source>
        <dbReference type="ARBA" id="ARBA00047984"/>
    </source>
</evidence>
<comment type="catalytic activity">
    <reaction evidence="7">
        <text>ATP + H2O = ADP + phosphate + H(+)</text>
        <dbReference type="Rhea" id="RHEA:13065"/>
        <dbReference type="ChEBI" id="CHEBI:15377"/>
        <dbReference type="ChEBI" id="CHEBI:15378"/>
        <dbReference type="ChEBI" id="CHEBI:30616"/>
        <dbReference type="ChEBI" id="CHEBI:43474"/>
        <dbReference type="ChEBI" id="CHEBI:456216"/>
        <dbReference type="EC" id="3.6.4.13"/>
    </reaction>
</comment>
<dbReference type="GO" id="GO:0005524">
    <property type="term" value="F:ATP binding"/>
    <property type="evidence" value="ECO:0007669"/>
    <property type="project" value="UniProtKB-KW"/>
</dbReference>
<keyword evidence="4" id="KW-0378">Hydrolase</keyword>
<feature type="domain" description="PITH" evidence="10">
    <location>
        <begin position="644"/>
        <end position="823"/>
    </location>
</feature>
<dbReference type="PANTHER" id="PTHR18934:SF136">
    <property type="entry name" value="ATP-DEPENDENT RNA HELICASE DHX35-RELATED"/>
    <property type="match status" value="1"/>
</dbReference>
<gene>
    <name evidence="11" type="ORF">CAN33_0041025</name>
</gene>
<evidence type="ECO:0000313" key="12">
    <source>
        <dbReference type="Proteomes" id="UP000197666"/>
    </source>
</evidence>
<evidence type="ECO:0000259" key="10">
    <source>
        <dbReference type="PROSITE" id="PS51532"/>
    </source>
</evidence>
<sequence>MASELDLSTSFIPALYKPAALLPIARHKQSLLYLVETYPVTIVVGQTGSGKTTQLPQYLDQAGWCADGKAIAVTQPRRVAATTVAARVAEEMRCKLGEDVGYSIRFEDLTSASTRIKFLTDGMLLREALVDPLLSRYSVIMVDEAHERSLSTDILLGILKKIMKRRPELRIVVSSATLQAEDFLRFFAGEEFDSSPESGEIGGKVGRIISLEGRMYPVDMLFLENPAEDYVERAVKTVFDIHLQEAEGDILVFLTGREEIDTTVQMIAERAATLHPKAQSILPLPLYSGLTTDQQMYVFEPTPENTRKVIVSTNIAEASVTINGIVYVIDCGFAKLRAYNPQTGIETLTAVPISKAAAVQRAGRAGRTKPGKCFRLYTQQAYEQLPEATVPEIQRSNLAPVIMQLKALGIDNIVRFDFLTSPPTELVIRAFELLYSLGAVDDYAKLTKPHGMRMAELAVDPMMAKVLLSAPSFNCLSEILSIAAMVSLQGTVWVQHEGDRKSSESHRRKFAVEEGDHLTYLNVYQAFITKGKKDSKWCRDNLLNFRSLQRAVSIRAQLKRYLERFGIQVDETLSARSRQEDPSKLAEQIRRCLTTGYFAHAAKMQPDGTFKTVSGGLTLHAHPSSLMFNRKADWVIFHEILQTGEKTFIRDVTKIEKNYLLEYAPNYYQASPKSGAAIVKKTWSERLNDEPELESDADEQLLMYIPFTGQVKVHSLLIYTAPSPSAPKTLKLFKNRDDLDFGTASDLKPTQTVEIPQPVPGADVFELPLNRAHWNATTSITLFFEDNWSDGEEDVTKVGYIGFKGQFMALNREPISFLYEAAANPGDHVAIQGVNGVGSRIL</sequence>
<dbReference type="EC" id="3.6.4.13" evidence="1"/>
<dbReference type="Pfam" id="PF00270">
    <property type="entry name" value="DEAD"/>
    <property type="match status" value="1"/>
</dbReference>
<dbReference type="GO" id="GO:0008380">
    <property type="term" value="P:RNA splicing"/>
    <property type="evidence" value="ECO:0007669"/>
    <property type="project" value="UniProtKB-KW"/>
</dbReference>
<dbReference type="GO" id="GO:0016787">
    <property type="term" value="F:hydrolase activity"/>
    <property type="evidence" value="ECO:0007669"/>
    <property type="project" value="UniProtKB-KW"/>
</dbReference>
<dbReference type="GO" id="GO:0071013">
    <property type="term" value="C:catalytic step 2 spliceosome"/>
    <property type="evidence" value="ECO:0007669"/>
    <property type="project" value="TreeGrafter"/>
</dbReference>
<dbReference type="Pfam" id="PF00271">
    <property type="entry name" value="Helicase_C"/>
    <property type="match status" value="1"/>
</dbReference>
<dbReference type="SMART" id="SM00847">
    <property type="entry name" value="HA2"/>
    <property type="match status" value="1"/>
</dbReference>
<evidence type="ECO:0000256" key="3">
    <source>
        <dbReference type="ARBA" id="ARBA00022741"/>
    </source>
</evidence>
<dbReference type="FunFam" id="1.20.120.1080:FF:000020">
    <property type="entry name" value="ATP dependent RNA helicase, putative"/>
    <property type="match status" value="1"/>
</dbReference>
<dbReference type="VEuPathDB" id="FungiDB:An08g00760"/>
<evidence type="ECO:0000259" key="9">
    <source>
        <dbReference type="PROSITE" id="PS51194"/>
    </source>
</evidence>
<keyword evidence="5" id="KW-0067">ATP-binding</keyword>
<dbReference type="InterPro" id="IPR002464">
    <property type="entry name" value="DNA/RNA_helicase_DEAH_CS"/>
</dbReference>
<evidence type="ECO:0000256" key="5">
    <source>
        <dbReference type="ARBA" id="ARBA00022840"/>
    </source>
</evidence>
<organism evidence="11 12">
    <name type="scientific">Aspergillus niger</name>
    <dbReference type="NCBI Taxonomy" id="5061"/>
    <lineage>
        <taxon>Eukaryota</taxon>
        <taxon>Fungi</taxon>
        <taxon>Dikarya</taxon>
        <taxon>Ascomycota</taxon>
        <taxon>Pezizomycotina</taxon>
        <taxon>Eurotiomycetes</taxon>
        <taxon>Eurotiomycetidae</taxon>
        <taxon>Eurotiales</taxon>
        <taxon>Aspergillaceae</taxon>
        <taxon>Aspergillus</taxon>
        <taxon>Aspergillus subgen. Circumdati</taxon>
    </lineage>
</organism>
<dbReference type="GO" id="GO:0003723">
    <property type="term" value="F:RNA binding"/>
    <property type="evidence" value="ECO:0007669"/>
    <property type="project" value="TreeGrafter"/>
</dbReference>
<dbReference type="InterPro" id="IPR001650">
    <property type="entry name" value="Helicase_C-like"/>
</dbReference>
<dbReference type="InterPro" id="IPR037047">
    <property type="entry name" value="PITH_dom_sf"/>
</dbReference>
<protein>
    <recommendedName>
        <fullName evidence="1">RNA helicase</fullName>
        <ecNumber evidence="1">3.6.4.13</ecNumber>
    </recommendedName>
</protein>
<dbReference type="Pfam" id="PF06201">
    <property type="entry name" value="PITH"/>
    <property type="match status" value="1"/>
</dbReference>
<dbReference type="VEuPathDB" id="FungiDB:M747DRAFT_367818"/>
<dbReference type="InterPro" id="IPR007502">
    <property type="entry name" value="Helicase-assoc_dom"/>
</dbReference>
<dbReference type="GO" id="GO:0006397">
    <property type="term" value="P:mRNA processing"/>
    <property type="evidence" value="ECO:0007669"/>
    <property type="project" value="UniProtKB-KW"/>
</dbReference>
<reference evidence="12" key="1">
    <citation type="submission" date="2018-10" db="EMBL/GenBank/DDBJ databases">
        <title>FDA dAtabase for Regulatory Grade micrObial Sequences (FDA-ARGOS): Supporting development and validation of Infectious Disease Dx tests.</title>
        <authorList>
            <person name="Kerrigan L."/>
            <person name="Tallon L."/>
            <person name="Sadzewicz L."/>
            <person name="Sengamalay N."/>
            <person name="Ott S."/>
            <person name="Godinez A."/>
            <person name="Nagaraj S."/>
            <person name="Vavikolanu K."/>
            <person name="Nadendla S."/>
            <person name="George J."/>
            <person name="Sichtig H."/>
        </authorList>
    </citation>
    <scope>NUCLEOTIDE SEQUENCE [LARGE SCALE GENOMIC DNA]</scope>
    <source>
        <strain evidence="12">FDAARGOS_311</strain>
    </source>
</reference>
<dbReference type="EMBL" id="NKJJ02000001">
    <property type="protein sequence ID" value="TPR01782.1"/>
    <property type="molecule type" value="Genomic_DNA"/>
</dbReference>
<dbReference type="InterPro" id="IPR010400">
    <property type="entry name" value="PITH_dom"/>
</dbReference>
<dbReference type="InterPro" id="IPR027417">
    <property type="entry name" value="P-loop_NTPase"/>
</dbReference>
<dbReference type="SUPFAM" id="SSF49785">
    <property type="entry name" value="Galactose-binding domain-like"/>
    <property type="match status" value="1"/>
</dbReference>
<dbReference type="PROSITE" id="PS51194">
    <property type="entry name" value="HELICASE_CTER"/>
    <property type="match status" value="1"/>
</dbReference>
<dbReference type="Proteomes" id="UP000197666">
    <property type="component" value="Unassembled WGS sequence"/>
</dbReference>
<dbReference type="InterPro" id="IPR008979">
    <property type="entry name" value="Galactose-bd-like_sf"/>
</dbReference>
<dbReference type="PROSITE" id="PS00690">
    <property type="entry name" value="DEAH_ATP_HELICASE"/>
    <property type="match status" value="1"/>
</dbReference>
<evidence type="ECO:0000256" key="1">
    <source>
        <dbReference type="ARBA" id="ARBA00012552"/>
    </source>
</evidence>
<keyword evidence="2" id="KW-0507">mRNA processing</keyword>
<dbReference type="InterPro" id="IPR011709">
    <property type="entry name" value="DEAD-box_helicase_OB_fold"/>
</dbReference>
<evidence type="ECO:0000256" key="4">
    <source>
        <dbReference type="ARBA" id="ARBA00022801"/>
    </source>
</evidence>
<dbReference type="Gene3D" id="3.40.50.300">
    <property type="entry name" value="P-loop containing nucleotide triphosphate hydrolases"/>
    <property type="match status" value="2"/>
</dbReference>
<proteinExistence type="predicted"/>
<evidence type="ECO:0000259" key="8">
    <source>
        <dbReference type="PROSITE" id="PS51192"/>
    </source>
</evidence>
<dbReference type="AlphaFoldDB" id="A0A505HW42"/>
<dbReference type="GO" id="GO:0003724">
    <property type="term" value="F:RNA helicase activity"/>
    <property type="evidence" value="ECO:0007669"/>
    <property type="project" value="UniProtKB-EC"/>
</dbReference>
<accession>A0A505HW42</accession>
<dbReference type="PANTHER" id="PTHR18934">
    <property type="entry name" value="ATP-DEPENDENT RNA HELICASE"/>
    <property type="match status" value="1"/>
</dbReference>
<keyword evidence="3" id="KW-0547">Nucleotide-binding</keyword>
<dbReference type="FunFam" id="3.40.50.300:FF:001075">
    <property type="entry name" value="ATP dependent RNA helicase, putative"/>
    <property type="match status" value="1"/>
</dbReference>
<dbReference type="SUPFAM" id="SSF52540">
    <property type="entry name" value="P-loop containing nucleoside triphosphate hydrolases"/>
    <property type="match status" value="1"/>
</dbReference>
<dbReference type="CDD" id="cd18791">
    <property type="entry name" value="SF2_C_RHA"/>
    <property type="match status" value="1"/>
</dbReference>
<dbReference type="Gene3D" id="2.60.120.470">
    <property type="entry name" value="PITH domain"/>
    <property type="match status" value="1"/>
</dbReference>
<dbReference type="InterPro" id="IPR014001">
    <property type="entry name" value="Helicase_ATP-bd"/>
</dbReference>
<keyword evidence="6" id="KW-0508">mRNA splicing</keyword>
<dbReference type="FunFam" id="3.40.50.300:FF:000007">
    <property type="entry name" value="Pre-mRNA-splicing factor ATP-dependent RNA helicase"/>
    <property type="match status" value="1"/>
</dbReference>
<dbReference type="SMART" id="SM00490">
    <property type="entry name" value="HELICc"/>
    <property type="match status" value="1"/>
</dbReference>
<dbReference type="Pfam" id="PF07717">
    <property type="entry name" value="OB_NTP_bind"/>
    <property type="match status" value="1"/>
</dbReference>
<dbReference type="Pfam" id="PF21010">
    <property type="entry name" value="HA2_C"/>
    <property type="match status" value="1"/>
</dbReference>
<evidence type="ECO:0000313" key="11">
    <source>
        <dbReference type="EMBL" id="TPR01782.1"/>
    </source>
</evidence>
<dbReference type="PROSITE" id="PS51192">
    <property type="entry name" value="HELICASE_ATP_BIND_1"/>
    <property type="match status" value="1"/>
</dbReference>